<dbReference type="InterPro" id="IPR043128">
    <property type="entry name" value="Rev_trsase/Diguanyl_cyclase"/>
</dbReference>
<evidence type="ECO:0000256" key="1">
    <source>
        <dbReference type="SAM" id="MobiDB-lite"/>
    </source>
</evidence>
<keyword evidence="2" id="KW-0472">Membrane</keyword>
<dbReference type="GO" id="GO:0005886">
    <property type="term" value="C:plasma membrane"/>
    <property type="evidence" value="ECO:0007669"/>
    <property type="project" value="TreeGrafter"/>
</dbReference>
<feature type="domain" description="GGDEF" evidence="3">
    <location>
        <begin position="308"/>
        <end position="450"/>
    </location>
</feature>
<accession>A0A4Y3WQP7</accession>
<keyword evidence="2" id="KW-1133">Transmembrane helix</keyword>
<dbReference type="PROSITE" id="PS50887">
    <property type="entry name" value="GGDEF"/>
    <property type="match status" value="1"/>
</dbReference>
<protein>
    <submittedName>
        <fullName evidence="4">GGDEF domain-containing protein</fullName>
    </submittedName>
</protein>
<keyword evidence="5" id="KW-1185">Reference proteome</keyword>
<feature type="transmembrane region" description="Helical" evidence="2">
    <location>
        <begin position="189"/>
        <end position="214"/>
    </location>
</feature>
<evidence type="ECO:0000313" key="4">
    <source>
        <dbReference type="EMBL" id="GEC21193.1"/>
    </source>
</evidence>
<dbReference type="NCBIfam" id="TIGR00254">
    <property type="entry name" value="GGDEF"/>
    <property type="match status" value="1"/>
</dbReference>
<dbReference type="PANTHER" id="PTHR45138">
    <property type="entry name" value="REGULATORY COMPONENTS OF SENSORY TRANSDUCTION SYSTEM"/>
    <property type="match status" value="1"/>
</dbReference>
<dbReference type="Pfam" id="PF00990">
    <property type="entry name" value="GGDEF"/>
    <property type="match status" value="1"/>
</dbReference>
<comment type="caution">
    <text evidence="4">The sequence shown here is derived from an EMBL/GenBank/DDBJ whole genome shotgun (WGS) entry which is preliminary data.</text>
</comment>
<evidence type="ECO:0000256" key="2">
    <source>
        <dbReference type="SAM" id="Phobius"/>
    </source>
</evidence>
<evidence type="ECO:0000259" key="3">
    <source>
        <dbReference type="PROSITE" id="PS50887"/>
    </source>
</evidence>
<feature type="transmembrane region" description="Helical" evidence="2">
    <location>
        <begin position="234"/>
        <end position="265"/>
    </location>
</feature>
<dbReference type="FunFam" id="3.30.70.270:FF:000001">
    <property type="entry name" value="Diguanylate cyclase domain protein"/>
    <property type="match status" value="1"/>
</dbReference>
<dbReference type="Gene3D" id="3.30.70.270">
    <property type="match status" value="1"/>
</dbReference>
<dbReference type="CDD" id="cd01949">
    <property type="entry name" value="GGDEF"/>
    <property type="match status" value="1"/>
</dbReference>
<keyword evidence="2" id="KW-0812">Transmembrane</keyword>
<dbReference type="GO" id="GO:1902201">
    <property type="term" value="P:negative regulation of bacterial-type flagellum-dependent cell motility"/>
    <property type="evidence" value="ECO:0007669"/>
    <property type="project" value="TreeGrafter"/>
</dbReference>
<feature type="transmembrane region" description="Helical" evidence="2">
    <location>
        <begin position="116"/>
        <end position="142"/>
    </location>
</feature>
<proteinExistence type="predicted"/>
<dbReference type="GO" id="GO:0043709">
    <property type="term" value="P:cell adhesion involved in single-species biofilm formation"/>
    <property type="evidence" value="ECO:0007669"/>
    <property type="project" value="TreeGrafter"/>
</dbReference>
<feature type="transmembrane region" description="Helical" evidence="2">
    <location>
        <begin position="47"/>
        <end position="69"/>
    </location>
</feature>
<reference evidence="4 5" key="1">
    <citation type="submission" date="2019-06" db="EMBL/GenBank/DDBJ databases">
        <title>Whole genome shotgun sequence of Pseudonocardia hydrocarbonoxydans NBRC 14498.</title>
        <authorList>
            <person name="Hosoyama A."/>
            <person name="Uohara A."/>
            <person name="Ohji S."/>
            <person name="Ichikawa N."/>
        </authorList>
    </citation>
    <scope>NUCLEOTIDE SEQUENCE [LARGE SCALE GENOMIC DNA]</scope>
    <source>
        <strain evidence="4 5">NBRC 14498</strain>
    </source>
</reference>
<dbReference type="SMART" id="SM00267">
    <property type="entry name" value="GGDEF"/>
    <property type="match status" value="1"/>
</dbReference>
<evidence type="ECO:0000313" key="5">
    <source>
        <dbReference type="Proteomes" id="UP000320338"/>
    </source>
</evidence>
<name>A0A4Y3WQP7_9PSEU</name>
<dbReference type="PANTHER" id="PTHR45138:SF9">
    <property type="entry name" value="DIGUANYLATE CYCLASE DGCM-RELATED"/>
    <property type="match status" value="1"/>
</dbReference>
<feature type="region of interest" description="Disordered" evidence="1">
    <location>
        <begin position="1"/>
        <end position="27"/>
    </location>
</feature>
<dbReference type="InterPro" id="IPR029787">
    <property type="entry name" value="Nucleotide_cyclase"/>
</dbReference>
<dbReference type="Proteomes" id="UP000320338">
    <property type="component" value="Unassembled WGS sequence"/>
</dbReference>
<dbReference type="GO" id="GO:0052621">
    <property type="term" value="F:diguanylate cyclase activity"/>
    <property type="evidence" value="ECO:0007669"/>
    <property type="project" value="TreeGrafter"/>
</dbReference>
<dbReference type="SUPFAM" id="SSF55073">
    <property type="entry name" value="Nucleotide cyclase"/>
    <property type="match status" value="1"/>
</dbReference>
<sequence>MAATIARTGDLTRVRPPDEGKLGGMPPSPDGPFAAAHWAIWSIPRRLAVMLLAVEALAVAVVVVNGLVAPPDVTVTGLWTLAVLTAAGVVHTEAARGVERMRRRVDRTPHLDLSSVWTFAAALLLPGCLATAVVLLVYLHLYLRVWRPSGFPPYRVVFSTTTVVLAVHAASLVSGLGGGDGPFGSARGLVFVALAVLAYGLVNLVLVVAAIRISGPATTWRRAVGHRDELLLELTTLTLGVVVAAAVSRFGPALAVLVLPPLIVLHRTVLVRQLEEAASTDAKTGLLTAAAWRLRADLALRTARHSEGTVAVLLLDVDHFKLVNDRYGHLAGDQVLADIGAALRAEVRDRDLVGRFGGEEFVVLLAAADSGDLRTGAGAVADRIRRRIDGLRTEVATPDGPVVLDDVSVSVGVAGYPADGADLDELLEVADAALYAAKAAGRNLVRHGLHAVDDPEERPGHGS</sequence>
<feature type="transmembrane region" description="Helical" evidence="2">
    <location>
        <begin position="154"/>
        <end position="177"/>
    </location>
</feature>
<dbReference type="AlphaFoldDB" id="A0A4Y3WQP7"/>
<feature type="compositionally biased region" description="Basic and acidic residues" evidence="1">
    <location>
        <begin position="10"/>
        <end position="21"/>
    </location>
</feature>
<dbReference type="EMBL" id="BJNG01000030">
    <property type="protein sequence ID" value="GEC21193.1"/>
    <property type="molecule type" value="Genomic_DNA"/>
</dbReference>
<dbReference type="InterPro" id="IPR000160">
    <property type="entry name" value="GGDEF_dom"/>
</dbReference>
<organism evidence="4 5">
    <name type="scientific">Pseudonocardia hydrocarbonoxydans</name>
    <dbReference type="NCBI Taxonomy" id="76726"/>
    <lineage>
        <taxon>Bacteria</taxon>
        <taxon>Bacillati</taxon>
        <taxon>Actinomycetota</taxon>
        <taxon>Actinomycetes</taxon>
        <taxon>Pseudonocardiales</taxon>
        <taxon>Pseudonocardiaceae</taxon>
        <taxon>Pseudonocardia</taxon>
    </lineage>
</organism>
<gene>
    <name evidence="4" type="ORF">PHY01_34760</name>
</gene>
<dbReference type="InterPro" id="IPR050469">
    <property type="entry name" value="Diguanylate_Cyclase"/>
</dbReference>